<dbReference type="InterPro" id="IPR017850">
    <property type="entry name" value="Alkaline_phosphatase_core_sf"/>
</dbReference>
<evidence type="ECO:0000256" key="1">
    <source>
        <dbReference type="ARBA" id="ARBA00001913"/>
    </source>
</evidence>
<dbReference type="SUPFAM" id="SSF53649">
    <property type="entry name" value="Alkaline phosphatase-like"/>
    <property type="match status" value="1"/>
</dbReference>
<dbReference type="Proteomes" id="UP000014500">
    <property type="component" value="Unassembled WGS sequence"/>
</dbReference>
<dbReference type="Gene3D" id="3.40.720.10">
    <property type="entry name" value="Alkaline Phosphatase, subunit A"/>
    <property type="match status" value="1"/>
</dbReference>
<dbReference type="HOGENOM" id="CLU_006332_13_5_1"/>
<dbReference type="InterPro" id="IPR000917">
    <property type="entry name" value="Sulfatase_N"/>
</dbReference>
<dbReference type="OMA" id="VIVQQHK"/>
<evidence type="ECO:0000313" key="4">
    <source>
        <dbReference type="EnsemblMetazoa" id="SMAR008677-PA"/>
    </source>
</evidence>
<comment type="cofactor">
    <cofactor evidence="1">
        <name>Ca(2+)</name>
        <dbReference type="ChEBI" id="CHEBI:29108"/>
    </cofactor>
</comment>
<dbReference type="EMBL" id="JH431850">
    <property type="status" value="NOT_ANNOTATED_CDS"/>
    <property type="molecule type" value="Genomic_DNA"/>
</dbReference>
<dbReference type="PANTHER" id="PTHR42693">
    <property type="entry name" value="ARYLSULFATASE FAMILY MEMBER"/>
    <property type="match status" value="1"/>
</dbReference>
<dbReference type="PhylomeDB" id="T1J4Y0"/>
<dbReference type="AlphaFoldDB" id="T1J4Y0"/>
<reference evidence="4" key="2">
    <citation type="submission" date="2015-02" db="UniProtKB">
        <authorList>
            <consortium name="EnsemblMetazoa"/>
        </authorList>
    </citation>
    <scope>IDENTIFICATION</scope>
</reference>
<keyword evidence="5" id="KW-1185">Reference proteome</keyword>
<dbReference type="InterPro" id="IPR050738">
    <property type="entry name" value="Sulfatase"/>
</dbReference>
<proteinExistence type="inferred from homology"/>
<organism evidence="4 5">
    <name type="scientific">Strigamia maritima</name>
    <name type="common">European centipede</name>
    <name type="synonym">Geophilus maritimus</name>
    <dbReference type="NCBI Taxonomy" id="126957"/>
    <lineage>
        <taxon>Eukaryota</taxon>
        <taxon>Metazoa</taxon>
        <taxon>Ecdysozoa</taxon>
        <taxon>Arthropoda</taxon>
        <taxon>Myriapoda</taxon>
        <taxon>Chilopoda</taxon>
        <taxon>Pleurostigmophora</taxon>
        <taxon>Geophilomorpha</taxon>
        <taxon>Linotaeniidae</taxon>
        <taxon>Strigamia</taxon>
    </lineage>
</organism>
<evidence type="ECO:0000259" key="3">
    <source>
        <dbReference type="Pfam" id="PF00884"/>
    </source>
</evidence>
<dbReference type="Pfam" id="PF00884">
    <property type="entry name" value="Sulfatase"/>
    <property type="match status" value="1"/>
</dbReference>
<dbReference type="PANTHER" id="PTHR42693:SF47">
    <property type="entry name" value="N-ACETYLGALACTOSAMINE-6-SULFATASE"/>
    <property type="match status" value="1"/>
</dbReference>
<dbReference type="GO" id="GO:0004065">
    <property type="term" value="F:arylsulfatase activity"/>
    <property type="evidence" value="ECO:0007669"/>
    <property type="project" value="TreeGrafter"/>
</dbReference>
<reference evidence="5" key="1">
    <citation type="submission" date="2011-05" db="EMBL/GenBank/DDBJ databases">
        <authorList>
            <person name="Richards S.R."/>
            <person name="Qu J."/>
            <person name="Jiang H."/>
            <person name="Jhangiani S.N."/>
            <person name="Agravi P."/>
            <person name="Goodspeed R."/>
            <person name="Gross S."/>
            <person name="Mandapat C."/>
            <person name="Jackson L."/>
            <person name="Mathew T."/>
            <person name="Pu L."/>
            <person name="Thornton R."/>
            <person name="Saada N."/>
            <person name="Wilczek-Boney K.B."/>
            <person name="Lee S."/>
            <person name="Kovar C."/>
            <person name="Wu Y."/>
            <person name="Scherer S.E."/>
            <person name="Worley K.C."/>
            <person name="Muzny D.M."/>
            <person name="Gibbs R."/>
        </authorList>
    </citation>
    <scope>NUCLEOTIDE SEQUENCE</scope>
    <source>
        <strain evidence="5">Brora</strain>
    </source>
</reference>
<comment type="similarity">
    <text evidence="2">Belongs to the sulfatase family.</text>
</comment>
<evidence type="ECO:0000256" key="2">
    <source>
        <dbReference type="ARBA" id="ARBA00008779"/>
    </source>
</evidence>
<dbReference type="EnsemblMetazoa" id="SMAR008677-RA">
    <property type="protein sequence ID" value="SMAR008677-PA"/>
    <property type="gene ID" value="SMAR008677"/>
</dbReference>
<accession>T1J4Y0</accession>
<dbReference type="STRING" id="126957.T1J4Y0"/>
<feature type="domain" description="Sulfatase N-terminal" evidence="3">
    <location>
        <begin position="2"/>
        <end position="308"/>
    </location>
</feature>
<dbReference type="Gene3D" id="3.30.1120.10">
    <property type="match status" value="1"/>
</dbReference>
<evidence type="ECO:0000313" key="5">
    <source>
        <dbReference type="Proteomes" id="UP000014500"/>
    </source>
</evidence>
<sequence length="484" mass="54504">MVMDDLGWGDLGFFGNPNRDTPHIDRMASEGMVFTDFYSGAPLCSPCKAALLTGRLPIRNGFYTTNAHARNSYTPQEIIGGIVNETLLSELLSEEKHLGHQLQFLPTNHGFHEYFGSTNCHFGPYNNKDTPNIPFFRNGNMIGRYYEDFAITPEGESNITQLLITEAIETLQNFSKTSQSFFLYWAPDSMHGPVYASKYFIGKSPKGRYGDAVREVDDGIGQILETLKSTGLDKNTFVFFLSDNGAALVDKAAAGSNGPLLCGKQTTFEGGMRVPGIAWWPSKIKPGQVTYQTATVMDLFSTILDFANASVPSNKVYDGHSLKQTLLYGKIEDRQVFSIISKPIFFYRGNELFAVRYGFHKLHLWTWTNSIKQFYTGIDFCPGQQVENVTTHEQLNHTANPIMFNLGHDPSERFPLNPASLEYQSKLPIFRQLISDHKMHLDPGIPQLNWCDAAVMHWQPPGCQKLKRCLPKPPSKPYKCDWPH</sequence>
<name>T1J4Y0_STRMM</name>
<dbReference type="Pfam" id="PF14707">
    <property type="entry name" value="Sulfatase_C"/>
    <property type="match status" value="1"/>
</dbReference>
<dbReference type="eggNOG" id="KOG3867">
    <property type="taxonomic scope" value="Eukaryota"/>
</dbReference>
<protein>
    <recommendedName>
        <fullName evidence="3">Sulfatase N-terminal domain-containing protein</fullName>
    </recommendedName>
</protein>